<sequence>MGNESPVCASTITELLVYYKLCAGFLLLPNGFSNSSMRGWMAQILGIPVDQYSFGRMTYDLRRLRLHGLTERILHTHRYQVTEMGTRIVFFFTKLHSRIFRPGLSELWGGCPKAPNRTIANAMSKLDQAIDTLFKKAKLASCET</sequence>
<organism evidence="1">
    <name type="scientific">Candidatus Kentrum sp. TUN</name>
    <dbReference type="NCBI Taxonomy" id="2126343"/>
    <lineage>
        <taxon>Bacteria</taxon>
        <taxon>Pseudomonadati</taxon>
        <taxon>Pseudomonadota</taxon>
        <taxon>Gammaproteobacteria</taxon>
        <taxon>Candidatus Kentrum</taxon>
    </lineage>
</organism>
<dbReference type="AlphaFoldDB" id="A0A451A693"/>
<reference evidence="1" key="1">
    <citation type="submission" date="2019-02" db="EMBL/GenBank/DDBJ databases">
        <authorList>
            <person name="Gruber-Vodicka R. H."/>
            <person name="Seah K. B. B."/>
        </authorList>
    </citation>
    <scope>NUCLEOTIDE SEQUENCE</scope>
    <source>
        <strain evidence="1">BECK_BY1</strain>
    </source>
</reference>
<dbReference type="EMBL" id="CAADFX010000153">
    <property type="protein sequence ID" value="VFK61501.1"/>
    <property type="molecule type" value="Genomic_DNA"/>
</dbReference>
<gene>
    <name evidence="1" type="ORF">BECKTUN1418D_GA0071000_11536</name>
</gene>
<name>A0A451A693_9GAMM</name>
<proteinExistence type="predicted"/>
<accession>A0A451A693</accession>
<evidence type="ECO:0000313" key="1">
    <source>
        <dbReference type="EMBL" id="VFK61501.1"/>
    </source>
</evidence>
<protein>
    <submittedName>
        <fullName evidence="1">Uncharacterized protein</fullName>
    </submittedName>
</protein>